<protein>
    <recommendedName>
        <fullName evidence="8">Zn(2)-C6 fungal-type domain-containing protein</fullName>
    </recommendedName>
</protein>
<dbReference type="PANTHER" id="PTHR31001">
    <property type="entry name" value="UNCHARACTERIZED TRANSCRIPTIONAL REGULATORY PROTEIN"/>
    <property type="match status" value="1"/>
</dbReference>
<keyword evidence="2" id="KW-0479">Metal-binding</keyword>
<feature type="compositionally biased region" description="Polar residues" evidence="7">
    <location>
        <begin position="64"/>
        <end position="80"/>
    </location>
</feature>
<dbReference type="GO" id="GO:0003677">
    <property type="term" value="F:DNA binding"/>
    <property type="evidence" value="ECO:0007669"/>
    <property type="project" value="UniProtKB-KW"/>
</dbReference>
<evidence type="ECO:0000256" key="1">
    <source>
        <dbReference type="ARBA" id="ARBA00004123"/>
    </source>
</evidence>
<comment type="subcellular location">
    <subcellularLocation>
        <location evidence="1">Nucleus</location>
    </subcellularLocation>
</comment>
<feature type="region of interest" description="Disordered" evidence="7">
    <location>
        <begin position="179"/>
        <end position="211"/>
    </location>
</feature>
<dbReference type="GO" id="GO:0006351">
    <property type="term" value="P:DNA-templated transcription"/>
    <property type="evidence" value="ECO:0007669"/>
    <property type="project" value="InterPro"/>
</dbReference>
<feature type="compositionally biased region" description="Low complexity" evidence="7">
    <location>
        <begin position="136"/>
        <end position="152"/>
    </location>
</feature>
<feature type="compositionally biased region" description="Basic and acidic residues" evidence="7">
    <location>
        <begin position="316"/>
        <end position="326"/>
    </location>
</feature>
<dbReference type="PROSITE" id="PS50048">
    <property type="entry name" value="ZN2_CY6_FUNGAL_2"/>
    <property type="match status" value="1"/>
</dbReference>
<comment type="caution">
    <text evidence="9">The sequence shown here is derived from an EMBL/GenBank/DDBJ whole genome shotgun (WGS) entry which is preliminary data.</text>
</comment>
<dbReference type="SMART" id="SM00066">
    <property type="entry name" value="GAL4"/>
    <property type="match status" value="1"/>
</dbReference>
<organism evidence="9 10">
    <name type="scientific">Knufia peltigerae</name>
    <dbReference type="NCBI Taxonomy" id="1002370"/>
    <lineage>
        <taxon>Eukaryota</taxon>
        <taxon>Fungi</taxon>
        <taxon>Dikarya</taxon>
        <taxon>Ascomycota</taxon>
        <taxon>Pezizomycotina</taxon>
        <taxon>Eurotiomycetes</taxon>
        <taxon>Chaetothyriomycetidae</taxon>
        <taxon>Chaetothyriales</taxon>
        <taxon>Trichomeriaceae</taxon>
        <taxon>Knufia</taxon>
    </lineage>
</organism>
<evidence type="ECO:0000313" key="9">
    <source>
        <dbReference type="EMBL" id="KAJ9640623.1"/>
    </source>
</evidence>
<evidence type="ECO:0000256" key="2">
    <source>
        <dbReference type="ARBA" id="ARBA00022723"/>
    </source>
</evidence>
<feature type="compositionally biased region" description="Basic and acidic residues" evidence="7">
    <location>
        <begin position="721"/>
        <end position="730"/>
    </location>
</feature>
<dbReference type="GO" id="GO:0005634">
    <property type="term" value="C:nucleus"/>
    <property type="evidence" value="ECO:0007669"/>
    <property type="project" value="UniProtKB-SubCell"/>
</dbReference>
<evidence type="ECO:0000256" key="4">
    <source>
        <dbReference type="ARBA" id="ARBA00023125"/>
    </source>
</evidence>
<evidence type="ECO:0000259" key="8">
    <source>
        <dbReference type="PROSITE" id="PS50048"/>
    </source>
</evidence>
<evidence type="ECO:0000256" key="5">
    <source>
        <dbReference type="ARBA" id="ARBA00023163"/>
    </source>
</evidence>
<feature type="region of interest" description="Disordered" evidence="7">
    <location>
        <begin position="300"/>
        <end position="326"/>
    </location>
</feature>
<evidence type="ECO:0000256" key="6">
    <source>
        <dbReference type="ARBA" id="ARBA00023242"/>
    </source>
</evidence>
<dbReference type="InterPro" id="IPR001138">
    <property type="entry name" value="Zn2Cys6_DnaBD"/>
</dbReference>
<keyword evidence="5" id="KW-0804">Transcription</keyword>
<dbReference type="PANTHER" id="PTHR31001:SF49">
    <property type="entry name" value="ZN(II)2CYS6 TRANSCRIPTION FACTOR (EUROFUNG)"/>
    <property type="match status" value="1"/>
</dbReference>
<dbReference type="InterPro" id="IPR036864">
    <property type="entry name" value="Zn2-C6_fun-type_DNA-bd_sf"/>
</dbReference>
<dbReference type="CDD" id="cd12148">
    <property type="entry name" value="fungal_TF_MHR"/>
    <property type="match status" value="1"/>
</dbReference>
<dbReference type="Proteomes" id="UP001172681">
    <property type="component" value="Unassembled WGS sequence"/>
</dbReference>
<evidence type="ECO:0000313" key="10">
    <source>
        <dbReference type="Proteomes" id="UP001172681"/>
    </source>
</evidence>
<dbReference type="AlphaFoldDB" id="A0AA39CZR8"/>
<keyword evidence="10" id="KW-1185">Reference proteome</keyword>
<dbReference type="SMART" id="SM00906">
    <property type="entry name" value="Fungal_trans"/>
    <property type="match status" value="1"/>
</dbReference>
<dbReference type="Pfam" id="PF04082">
    <property type="entry name" value="Fungal_trans"/>
    <property type="match status" value="1"/>
</dbReference>
<dbReference type="InterPro" id="IPR007219">
    <property type="entry name" value="XnlR_reg_dom"/>
</dbReference>
<feature type="compositionally biased region" description="Low complexity" evidence="7">
    <location>
        <begin position="757"/>
        <end position="767"/>
    </location>
</feature>
<gene>
    <name evidence="9" type="ORF">H2204_003252</name>
</gene>
<dbReference type="GO" id="GO:0000981">
    <property type="term" value="F:DNA-binding transcription factor activity, RNA polymerase II-specific"/>
    <property type="evidence" value="ECO:0007669"/>
    <property type="project" value="InterPro"/>
</dbReference>
<feature type="compositionally biased region" description="Polar residues" evidence="7">
    <location>
        <begin position="1"/>
        <end position="19"/>
    </location>
</feature>
<feature type="compositionally biased region" description="Low complexity" evidence="7">
    <location>
        <begin position="183"/>
        <end position="196"/>
    </location>
</feature>
<keyword evidence="4" id="KW-0238">DNA-binding</keyword>
<proteinExistence type="predicted"/>
<dbReference type="CDD" id="cd00067">
    <property type="entry name" value="GAL4"/>
    <property type="match status" value="1"/>
</dbReference>
<dbReference type="Pfam" id="PF00172">
    <property type="entry name" value="Zn_clus"/>
    <property type="match status" value="1"/>
</dbReference>
<feature type="compositionally biased region" description="Polar residues" evidence="7">
    <location>
        <begin position="731"/>
        <end position="744"/>
    </location>
</feature>
<feature type="compositionally biased region" description="Low complexity" evidence="7">
    <location>
        <begin position="300"/>
        <end position="315"/>
    </location>
</feature>
<keyword evidence="3" id="KW-0805">Transcription regulation</keyword>
<feature type="region of interest" description="Disordered" evidence="7">
    <location>
        <begin position="61"/>
        <end position="80"/>
    </location>
</feature>
<accession>A0AA39CZR8</accession>
<dbReference type="InterPro" id="IPR050613">
    <property type="entry name" value="Sec_Metabolite_Reg"/>
</dbReference>
<sequence length="870" mass="96842">MTDFTSLTTKFRADPSTSKITKRPRESLACNQCRKSKLRCDRAQPCGSCVKRDVATACSYHRPTPSNHSQNEGARSSSSVAEDRLMHLEAMVRELMEHQQQQSSLSSATEQKPTAAHAMPTKPRTPPSLPHDPVDLDLPTDASSSSPSSGGDSRYVGFTHWSAILDDIQELKVALTAPDEVSESTTAGTSSSTTSTPPRSALSGSAGDNDDDIIFGGASSFSLREILDQDLPPKVEIDRALAVYFRGETFVVPFVHTYQFQRQYREFWADPTKVNPLWLSMLLSICYMASLIGGFTGTSAATTTTTTTTTNSTTDASREGEEGDLIRRRRHRLHRAAARCLVLGSYRRHQPFALEALAIYGHCKNLGTLEPSREAGTILAIVVRMAYEMGYHRDPDHLAGQGRGHGRGHFTPFEAEMRRRFWAVLKQYDTMVSFQLGLPSSIVLENSDTKPPRHLLDADFNESTTHLPPSRSEEEPSRLLWFIVKDRMLALFSKVSRDALSFSERSEAEISELDREIRRVHSGIPEVLRSRALADSFTDSPFLIMTRFYIEFIHLKNLLVLHRKYMVKGNVFSTMACVEAAKSLVSQFVDMYKEQQNPEGQLYMERWMLNNFTMNDFLLGVMVLCLVVHLCRQRRLRKNWSRGGISGHTATTSTATTAAAAAADDDNGGTNQYQSFAIELATQKEVFGLLEHSYDICLEKGPACRDAQRVSHAIRLTLDQHRHQQTKSEFKPTTTSDSSSTAQWINVPPPPQMLPASTNTSTSVNTNGVPLGGIHDFDHRTGIDNTDVTLFDFSESSLDTTLNLDPMLLGPEESGRPSTTWSNNNNTINDNNVIPTDTGLAFDSLNLVFNDLDDLNLNWMSNFDPQISDS</sequence>
<evidence type="ECO:0000256" key="3">
    <source>
        <dbReference type="ARBA" id="ARBA00023015"/>
    </source>
</evidence>
<dbReference type="PROSITE" id="PS00463">
    <property type="entry name" value="ZN2_CY6_FUNGAL_1"/>
    <property type="match status" value="1"/>
</dbReference>
<feature type="region of interest" description="Disordered" evidence="7">
    <location>
        <begin position="1"/>
        <end position="28"/>
    </location>
</feature>
<dbReference type="EMBL" id="JAPDRN010000014">
    <property type="protein sequence ID" value="KAJ9640623.1"/>
    <property type="molecule type" value="Genomic_DNA"/>
</dbReference>
<dbReference type="GO" id="GO:0008270">
    <property type="term" value="F:zinc ion binding"/>
    <property type="evidence" value="ECO:0007669"/>
    <property type="project" value="InterPro"/>
</dbReference>
<name>A0AA39CZR8_9EURO</name>
<evidence type="ECO:0000256" key="7">
    <source>
        <dbReference type="SAM" id="MobiDB-lite"/>
    </source>
</evidence>
<feature type="region of interest" description="Disordered" evidence="7">
    <location>
        <begin position="721"/>
        <end position="767"/>
    </location>
</feature>
<dbReference type="Gene3D" id="4.10.240.10">
    <property type="entry name" value="Zn(2)-C6 fungal-type DNA-binding domain"/>
    <property type="match status" value="1"/>
</dbReference>
<feature type="domain" description="Zn(2)-C6 fungal-type" evidence="8">
    <location>
        <begin position="29"/>
        <end position="60"/>
    </location>
</feature>
<reference evidence="9" key="1">
    <citation type="submission" date="2022-10" db="EMBL/GenBank/DDBJ databases">
        <title>Culturing micro-colonial fungi from biological soil crusts in the Mojave desert and describing Neophaeococcomyces mojavensis, and introducing the new genera and species Taxawa tesnikishii.</title>
        <authorList>
            <person name="Kurbessoian T."/>
            <person name="Stajich J.E."/>
        </authorList>
    </citation>
    <scope>NUCLEOTIDE SEQUENCE</scope>
    <source>
        <strain evidence="9">TK_35</strain>
    </source>
</reference>
<feature type="region of interest" description="Disordered" evidence="7">
    <location>
        <begin position="96"/>
        <end position="152"/>
    </location>
</feature>
<dbReference type="SUPFAM" id="SSF57701">
    <property type="entry name" value="Zn2/Cys6 DNA-binding domain"/>
    <property type="match status" value="1"/>
</dbReference>
<feature type="compositionally biased region" description="Polar residues" evidence="7">
    <location>
        <begin position="98"/>
        <end position="112"/>
    </location>
</feature>
<keyword evidence="6" id="KW-0539">Nucleus</keyword>